<dbReference type="Proteomes" id="UP001465976">
    <property type="component" value="Unassembled WGS sequence"/>
</dbReference>
<comment type="caution">
    <text evidence="2">The sequence shown here is derived from an EMBL/GenBank/DDBJ whole genome shotgun (WGS) entry which is preliminary data.</text>
</comment>
<evidence type="ECO:0000313" key="2">
    <source>
        <dbReference type="EMBL" id="KAL0567841.1"/>
    </source>
</evidence>
<dbReference type="EMBL" id="JBAHYK010001479">
    <property type="protein sequence ID" value="KAL0567841.1"/>
    <property type="molecule type" value="Genomic_DNA"/>
</dbReference>
<proteinExistence type="predicted"/>
<organism evidence="2 3">
    <name type="scientific">Marasmius crinis-equi</name>
    <dbReference type="NCBI Taxonomy" id="585013"/>
    <lineage>
        <taxon>Eukaryota</taxon>
        <taxon>Fungi</taxon>
        <taxon>Dikarya</taxon>
        <taxon>Basidiomycota</taxon>
        <taxon>Agaricomycotina</taxon>
        <taxon>Agaricomycetes</taxon>
        <taxon>Agaricomycetidae</taxon>
        <taxon>Agaricales</taxon>
        <taxon>Marasmiineae</taxon>
        <taxon>Marasmiaceae</taxon>
        <taxon>Marasmius</taxon>
    </lineage>
</organism>
<keyword evidence="3" id="KW-1185">Reference proteome</keyword>
<gene>
    <name evidence="2" type="ORF">V5O48_014153</name>
</gene>
<name>A0ABR3EY39_9AGAR</name>
<feature type="region of interest" description="Disordered" evidence="1">
    <location>
        <begin position="1"/>
        <end position="35"/>
    </location>
</feature>
<feature type="compositionally biased region" description="Low complexity" evidence="1">
    <location>
        <begin position="11"/>
        <end position="26"/>
    </location>
</feature>
<evidence type="ECO:0000256" key="1">
    <source>
        <dbReference type="SAM" id="MobiDB-lite"/>
    </source>
</evidence>
<sequence length="194" mass="22946">MAHKRSKGLASPESDSPPSDSPTSETKNPPGHQSWAKGAKLCFLQSFELMYRESPSKMHHSATRGFIEKWGYHLDPAEDGDLQPPPKLEDIPEAEREREHIHRKRFYKKLLVKIKNWAFKHKTVMEKEIAMPIYVAYQKEYYPQYKEEFDGDFKTKELDGNVRLAQQCSWFRDEFESLPEEFKQDFKQKYAEQQ</sequence>
<reference evidence="2 3" key="1">
    <citation type="submission" date="2024-02" db="EMBL/GenBank/DDBJ databases">
        <title>A draft genome for the cacao thread blight pathogen Marasmius crinis-equi.</title>
        <authorList>
            <person name="Cohen S.P."/>
            <person name="Baruah I.K."/>
            <person name="Amoako-Attah I."/>
            <person name="Bukari Y."/>
            <person name="Meinhardt L.W."/>
            <person name="Bailey B.A."/>
        </authorList>
    </citation>
    <scope>NUCLEOTIDE SEQUENCE [LARGE SCALE GENOMIC DNA]</scope>
    <source>
        <strain evidence="2 3">GH-76</strain>
    </source>
</reference>
<evidence type="ECO:0000313" key="3">
    <source>
        <dbReference type="Proteomes" id="UP001465976"/>
    </source>
</evidence>
<protein>
    <submittedName>
        <fullName evidence="2">Uncharacterized protein</fullName>
    </submittedName>
</protein>
<accession>A0ABR3EY39</accession>